<accession>A0ABW9QF57</accession>
<comment type="caution">
    <text evidence="1">The sequence shown here is derived from an EMBL/GenBank/DDBJ whole genome shotgun (WGS) entry which is preliminary data.</text>
</comment>
<proteinExistence type="predicted"/>
<dbReference type="RefSeq" id="WP_154238050.1">
    <property type="nucleotide sequence ID" value="NZ_WKPI01000006.1"/>
</dbReference>
<evidence type="ECO:0000313" key="1">
    <source>
        <dbReference type="EMBL" id="MSC32526.1"/>
    </source>
</evidence>
<evidence type="ECO:0000313" key="2">
    <source>
        <dbReference type="Proteomes" id="UP000480929"/>
    </source>
</evidence>
<keyword evidence="2" id="KW-1185">Reference proteome</keyword>
<protein>
    <submittedName>
        <fullName evidence="1">Uncharacterized protein</fullName>
    </submittedName>
</protein>
<sequence>MMQQLLLNEYFTLTNDLVFKLVMTSLPHALGKAESPALVFSIDSETLESKDSIGIGLRVNDSLFLGAQPVTAWRTATLRTKDLACELMAAQSPAVKNIEDLSPIVAVSFVQSKTSYPKKMTSRTLHLSDFGFITPFEDKISMVIIPLPTEEEHFELPLSQEDQWRWFIKEARPHTLSSIIKALFSQDPIFKVLQQTLDFLSDQEAIRDLAERRYRRMQEIVQVEEKAAMRA</sequence>
<gene>
    <name evidence="1" type="ORF">GKD88_05265</name>
</gene>
<name>A0ABW9QF57_9FIRM</name>
<dbReference type="Proteomes" id="UP000480929">
    <property type="component" value="Unassembled WGS sequence"/>
</dbReference>
<reference evidence="1 2" key="1">
    <citation type="journal article" date="2019" name="Nat. Med.">
        <title>A library of human gut bacterial isolates paired with longitudinal multiomics data enables mechanistic microbiome research.</title>
        <authorList>
            <person name="Poyet M."/>
            <person name="Groussin M."/>
            <person name="Gibbons S.M."/>
            <person name="Avila-Pacheco J."/>
            <person name="Jiang X."/>
            <person name="Kearney S.M."/>
            <person name="Perrotta A.R."/>
            <person name="Berdy B."/>
            <person name="Zhao S."/>
            <person name="Lieberman T.D."/>
            <person name="Swanson P.K."/>
            <person name="Smith M."/>
            <person name="Roesemann S."/>
            <person name="Alexander J.E."/>
            <person name="Rich S.A."/>
            <person name="Livny J."/>
            <person name="Vlamakis H."/>
            <person name="Clish C."/>
            <person name="Bullock K."/>
            <person name="Deik A."/>
            <person name="Scott J."/>
            <person name="Pierce K.A."/>
            <person name="Xavier R.J."/>
            <person name="Alm E.J."/>
        </authorList>
    </citation>
    <scope>NUCLEOTIDE SEQUENCE [LARGE SCALE GENOMIC DNA]</scope>
    <source>
        <strain evidence="1 2">BIOML-A5</strain>
    </source>
</reference>
<organism evidence="1 2">
    <name type="scientific">Holdemania massiliensis</name>
    <dbReference type="NCBI Taxonomy" id="1468449"/>
    <lineage>
        <taxon>Bacteria</taxon>
        <taxon>Bacillati</taxon>
        <taxon>Bacillota</taxon>
        <taxon>Erysipelotrichia</taxon>
        <taxon>Erysipelotrichales</taxon>
        <taxon>Erysipelotrichaceae</taxon>
        <taxon>Holdemania</taxon>
    </lineage>
</organism>
<dbReference type="EMBL" id="WKPI01000006">
    <property type="protein sequence ID" value="MSC32526.1"/>
    <property type="molecule type" value="Genomic_DNA"/>
</dbReference>